<dbReference type="AlphaFoldDB" id="L0FCJ7"/>
<dbReference type="Gene3D" id="3.30.470.20">
    <property type="entry name" value="ATP-grasp fold, B domain"/>
    <property type="match status" value="1"/>
</dbReference>
<evidence type="ECO:0000256" key="4">
    <source>
        <dbReference type="PROSITE-ProRule" id="PRU00409"/>
    </source>
</evidence>
<keyword evidence="1 6" id="KW-0436">Ligase</keyword>
<dbReference type="InterPro" id="IPR003135">
    <property type="entry name" value="ATP-grasp_carboxylate-amine"/>
</dbReference>
<evidence type="ECO:0000259" key="5">
    <source>
        <dbReference type="PROSITE" id="PS50975"/>
    </source>
</evidence>
<evidence type="ECO:0000313" key="7">
    <source>
        <dbReference type="Proteomes" id="UP000010797"/>
    </source>
</evidence>
<feature type="domain" description="ATP-grasp" evidence="5">
    <location>
        <begin position="110"/>
        <end position="303"/>
    </location>
</feature>
<gene>
    <name evidence="6" type="ordered locus">Desdi_2974</name>
</gene>
<dbReference type="PANTHER" id="PTHR43585:SF2">
    <property type="entry name" value="ATP-GRASP ENZYME FSQD"/>
    <property type="match status" value="1"/>
</dbReference>
<dbReference type="HOGENOM" id="CLU_029016_5_0_9"/>
<proteinExistence type="predicted"/>
<dbReference type="PANTHER" id="PTHR43585">
    <property type="entry name" value="FUMIPYRROLE BIOSYNTHESIS PROTEIN C"/>
    <property type="match status" value="1"/>
</dbReference>
<dbReference type="STRING" id="871963.Desdi_2974"/>
<dbReference type="eggNOG" id="COG0151">
    <property type="taxonomic scope" value="Bacteria"/>
</dbReference>
<protein>
    <submittedName>
        <fullName evidence="6">Phosphoribosylamine-glycine ligase</fullName>
    </submittedName>
</protein>
<evidence type="ECO:0000256" key="2">
    <source>
        <dbReference type="ARBA" id="ARBA00022741"/>
    </source>
</evidence>
<organism evidence="6 7">
    <name type="scientific">Desulfitobacterium dichloroeliminans (strain LMG P-21439 / DCA1)</name>
    <dbReference type="NCBI Taxonomy" id="871963"/>
    <lineage>
        <taxon>Bacteria</taxon>
        <taxon>Bacillati</taxon>
        <taxon>Bacillota</taxon>
        <taxon>Clostridia</taxon>
        <taxon>Eubacteriales</taxon>
        <taxon>Desulfitobacteriaceae</taxon>
        <taxon>Desulfitobacterium</taxon>
    </lineage>
</organism>
<dbReference type="Proteomes" id="UP000010797">
    <property type="component" value="Chromosome"/>
</dbReference>
<dbReference type="Gene3D" id="3.40.50.20">
    <property type="match status" value="1"/>
</dbReference>
<name>L0FCJ7_DESDL</name>
<sequence length="416" mass="46160">MTLARLLILGGSNIQINAILRAKEKGHMVIVADYLDDAPGKKFADYSELTSTFDAQGCLAVARKYKIDGILTVGTDQPVLTCAKVANELGLPSFLDSEQAQAVTHKKVMKKIFKENEIPSAEYRLIQKDFEEAELGAIRFPAVMKPLDSQGQRGVYKVESLQQIRSLLPDVLSYSREDEILIEEFYPSEEITLSGWVRDRKAHILTVTDRQTIANGQHIGICIAHHFPSKYLAEYAKEIEELTDKIVQAFDIQCGPIYFQMLIGSEGIKVNEIACRIGGAYEDELLPVITGVDILEMLILHASGQDVDYTALEHYELKNNTNHASVQMIFTKPGTIGRMAPMEGIVVRSGAITGGFNYDVGSTIQEIQNATQRVGYMLFQGDSATGLKTKIEKALACLEIRDIQGKNMLVDLHCQK</sequence>
<dbReference type="GO" id="GO:0046872">
    <property type="term" value="F:metal ion binding"/>
    <property type="evidence" value="ECO:0007669"/>
    <property type="project" value="InterPro"/>
</dbReference>
<dbReference type="SUPFAM" id="SSF56059">
    <property type="entry name" value="Glutathione synthetase ATP-binding domain-like"/>
    <property type="match status" value="1"/>
</dbReference>
<dbReference type="GO" id="GO:0016874">
    <property type="term" value="F:ligase activity"/>
    <property type="evidence" value="ECO:0007669"/>
    <property type="project" value="UniProtKB-KW"/>
</dbReference>
<evidence type="ECO:0000256" key="1">
    <source>
        <dbReference type="ARBA" id="ARBA00022598"/>
    </source>
</evidence>
<dbReference type="RefSeq" id="WP_015263342.1">
    <property type="nucleotide sequence ID" value="NC_019903.1"/>
</dbReference>
<accession>L0FCJ7</accession>
<evidence type="ECO:0000256" key="3">
    <source>
        <dbReference type="ARBA" id="ARBA00022840"/>
    </source>
</evidence>
<dbReference type="Pfam" id="PF02222">
    <property type="entry name" value="ATP-grasp"/>
    <property type="match status" value="1"/>
</dbReference>
<dbReference type="EMBL" id="CP003344">
    <property type="protein sequence ID" value="AGA70381.1"/>
    <property type="molecule type" value="Genomic_DNA"/>
</dbReference>
<dbReference type="InterPro" id="IPR011761">
    <property type="entry name" value="ATP-grasp"/>
</dbReference>
<keyword evidence="3 4" id="KW-0067">ATP-binding</keyword>
<reference evidence="7" key="1">
    <citation type="submission" date="2012-02" db="EMBL/GenBank/DDBJ databases">
        <title>Complete sequence of Desulfitobacterium dichloroeliminans LMG P-21439.</title>
        <authorList>
            <person name="Lucas S."/>
            <person name="Han J."/>
            <person name="Lapidus A."/>
            <person name="Cheng J.-F."/>
            <person name="Goodwin L."/>
            <person name="Pitluck S."/>
            <person name="Peters L."/>
            <person name="Ovchinnikova G."/>
            <person name="Teshima H."/>
            <person name="Detter J.C."/>
            <person name="Han C."/>
            <person name="Tapia R."/>
            <person name="Land M."/>
            <person name="Hauser L."/>
            <person name="Kyrpides N."/>
            <person name="Ivanova N."/>
            <person name="Pagani I."/>
            <person name="Kruse T."/>
            <person name="de Vos W.M."/>
            <person name="Boon N."/>
            <person name="Smidt H."/>
            <person name="Woyke T."/>
        </authorList>
    </citation>
    <scope>NUCLEOTIDE SEQUENCE [LARGE SCALE GENOMIC DNA]</scope>
    <source>
        <strain evidence="7">LMG P-21439 / DCA1</strain>
    </source>
</reference>
<keyword evidence="7" id="KW-1185">Reference proteome</keyword>
<dbReference type="KEGG" id="ddl:Desdi_2974"/>
<keyword evidence="2 4" id="KW-0547">Nucleotide-binding</keyword>
<evidence type="ECO:0000313" key="6">
    <source>
        <dbReference type="EMBL" id="AGA70381.1"/>
    </source>
</evidence>
<dbReference type="InterPro" id="IPR052032">
    <property type="entry name" value="ATP-dep_AA_Ligase"/>
</dbReference>
<dbReference type="PROSITE" id="PS50975">
    <property type="entry name" value="ATP_GRASP"/>
    <property type="match status" value="1"/>
</dbReference>
<dbReference type="GO" id="GO:0005524">
    <property type="term" value="F:ATP binding"/>
    <property type="evidence" value="ECO:0007669"/>
    <property type="project" value="UniProtKB-UniRule"/>
</dbReference>